<keyword evidence="1" id="KW-0808">Transferase</keyword>
<dbReference type="RefSeq" id="WP_171090100.1">
    <property type="nucleotide sequence ID" value="NZ_CP053069.1"/>
</dbReference>
<gene>
    <name evidence="4" type="ORF">DSM104443_01006</name>
</gene>
<dbReference type="GO" id="GO:0016757">
    <property type="term" value="F:glycosyltransferase activity"/>
    <property type="evidence" value="ECO:0007669"/>
    <property type="project" value="InterPro"/>
</dbReference>
<feature type="domain" description="Glycosyl transferase family 1" evidence="2">
    <location>
        <begin position="179"/>
        <end position="325"/>
    </location>
</feature>
<dbReference type="CDD" id="cd03801">
    <property type="entry name" value="GT4_PimA-like"/>
    <property type="match status" value="1"/>
</dbReference>
<dbReference type="Proteomes" id="UP000501534">
    <property type="component" value="Chromosome"/>
</dbReference>
<dbReference type="InterPro" id="IPR001296">
    <property type="entry name" value="Glyco_trans_1"/>
</dbReference>
<evidence type="ECO:0000313" key="5">
    <source>
        <dbReference type="Proteomes" id="UP000501534"/>
    </source>
</evidence>
<dbReference type="PANTHER" id="PTHR46401:SF2">
    <property type="entry name" value="GLYCOSYLTRANSFERASE WBBK-RELATED"/>
    <property type="match status" value="1"/>
</dbReference>
<reference evidence="4 5" key="1">
    <citation type="submission" date="2020-04" db="EMBL/GenBank/DDBJ databases">
        <title>Usitatibacter rugosus gen. nov., sp. nov. and Usitatibacter palustris sp. nov., novel members of Usitatibacteraceae fam. nov. within the order Nitrosomonadales isolated from soil.</title>
        <authorList>
            <person name="Huber K.J."/>
            <person name="Neumann-Schaal M."/>
            <person name="Geppert A."/>
            <person name="Luckner M."/>
            <person name="Wanner G."/>
            <person name="Overmann J."/>
        </authorList>
    </citation>
    <scope>NUCLEOTIDE SEQUENCE [LARGE SCALE GENOMIC DNA]</scope>
    <source>
        <strain evidence="4 5">0125_3</strain>
    </source>
</reference>
<dbReference type="AlphaFoldDB" id="A0A6M4GSC3"/>
<dbReference type="SUPFAM" id="SSF53756">
    <property type="entry name" value="UDP-Glycosyltransferase/glycogen phosphorylase"/>
    <property type="match status" value="1"/>
</dbReference>
<proteinExistence type="predicted"/>
<dbReference type="EMBL" id="CP053069">
    <property type="protein sequence ID" value="QJR09955.1"/>
    <property type="molecule type" value="Genomic_DNA"/>
</dbReference>
<evidence type="ECO:0000259" key="3">
    <source>
        <dbReference type="Pfam" id="PF13439"/>
    </source>
</evidence>
<name>A0A6M4GSC3_9PROT</name>
<evidence type="ECO:0008006" key="6">
    <source>
        <dbReference type="Google" id="ProtNLM"/>
    </source>
</evidence>
<organism evidence="4 5">
    <name type="scientific">Usitatibacter rugosus</name>
    <dbReference type="NCBI Taxonomy" id="2732067"/>
    <lineage>
        <taxon>Bacteria</taxon>
        <taxon>Pseudomonadati</taxon>
        <taxon>Pseudomonadota</taxon>
        <taxon>Betaproteobacteria</taxon>
        <taxon>Nitrosomonadales</taxon>
        <taxon>Usitatibacteraceae</taxon>
        <taxon>Usitatibacter</taxon>
    </lineage>
</organism>
<evidence type="ECO:0000256" key="1">
    <source>
        <dbReference type="ARBA" id="ARBA00022679"/>
    </source>
</evidence>
<feature type="domain" description="Glycosyltransferase subfamily 4-like N-terminal" evidence="3">
    <location>
        <begin position="14"/>
        <end position="168"/>
    </location>
</feature>
<dbReference type="GO" id="GO:0009103">
    <property type="term" value="P:lipopolysaccharide biosynthetic process"/>
    <property type="evidence" value="ECO:0007669"/>
    <property type="project" value="TreeGrafter"/>
</dbReference>
<sequence>MPATILHVTSLFGGGVDRHLRDIARAVPGRHLVWHVGDKAEVIETPGQRFATMDPHRINENPKALAAALRAERVSIVHLHSSHPRPRARALEAAKALGVKRIVTLHDVLFLRPDAFDVEADAPPNAEWLAGTTAELRDAAAVLAPSEFMAAKARQHIPDLEVAVVPNGSAPPVDGKAEARAEFLAHRPRHVVAVLGAIGPHKGSELLEELPAHLEGTDIGVVVIGYLDRQLFPGWRVPGRLFVHGAYDDAQTGALLRAYGAQLVLFPNRVEESFSYALSDAWAAGLPVLAAPLGALAERVRHCACGWLLQPGFDAHEVATRLRHLFAHTGPSGLAEVESALSRPDPSRIPALDDMARSLDAFYRRFAIDPAAPEAADGEALQRLLAANLDGSIFRQELVRLADEYAQVKAALDGERARTETFERESREWMAKLERDIEGLKGELEGEVAQRRDLGQQIVQLQIHKDAFDLLPEFVRKLLLKKILDARN</sequence>
<dbReference type="KEGG" id="uru:DSM104443_01006"/>
<dbReference type="Pfam" id="PF13439">
    <property type="entry name" value="Glyco_transf_4"/>
    <property type="match status" value="1"/>
</dbReference>
<dbReference type="Gene3D" id="3.40.50.2000">
    <property type="entry name" value="Glycogen Phosphorylase B"/>
    <property type="match status" value="2"/>
</dbReference>
<evidence type="ECO:0000313" key="4">
    <source>
        <dbReference type="EMBL" id="QJR09955.1"/>
    </source>
</evidence>
<dbReference type="Pfam" id="PF00534">
    <property type="entry name" value="Glycos_transf_1"/>
    <property type="match status" value="1"/>
</dbReference>
<protein>
    <recommendedName>
        <fullName evidence="6">Glycosyltransferase involved in cell wall biosynthesis</fullName>
    </recommendedName>
</protein>
<keyword evidence="5" id="KW-1185">Reference proteome</keyword>
<dbReference type="InterPro" id="IPR028098">
    <property type="entry name" value="Glyco_trans_4-like_N"/>
</dbReference>
<evidence type="ECO:0000259" key="2">
    <source>
        <dbReference type="Pfam" id="PF00534"/>
    </source>
</evidence>
<accession>A0A6M4GSC3</accession>
<dbReference type="PANTHER" id="PTHR46401">
    <property type="entry name" value="GLYCOSYLTRANSFERASE WBBK-RELATED"/>
    <property type="match status" value="1"/>
</dbReference>